<dbReference type="Proteomes" id="UP000011704">
    <property type="component" value="Unassembled WGS sequence"/>
</dbReference>
<protein>
    <submittedName>
        <fullName evidence="1">Uncharacterized protein</fullName>
    </submittedName>
</protein>
<evidence type="ECO:0000313" key="2">
    <source>
        <dbReference type="Proteomes" id="UP000011704"/>
    </source>
</evidence>
<dbReference type="HOGENOM" id="CLU_2274375_0_0_0"/>
<dbReference type="EMBL" id="CAQJ01000099">
    <property type="protein sequence ID" value="CCQ91898.1"/>
    <property type="molecule type" value="Genomic_DNA"/>
</dbReference>
<organism evidence="1 2">
    <name type="scientific">Nitrospina gracilis (strain 3/211)</name>
    <dbReference type="NCBI Taxonomy" id="1266370"/>
    <lineage>
        <taxon>Bacteria</taxon>
        <taxon>Pseudomonadati</taxon>
        <taxon>Nitrospinota/Tectimicrobiota group</taxon>
        <taxon>Nitrospinota</taxon>
        <taxon>Nitrospinia</taxon>
        <taxon>Nitrospinales</taxon>
        <taxon>Nitrospinaceae</taxon>
        <taxon>Nitrospina</taxon>
    </lineage>
</organism>
<evidence type="ECO:0000313" key="1">
    <source>
        <dbReference type="EMBL" id="CCQ91898.1"/>
    </source>
</evidence>
<reference evidence="1 2" key="1">
    <citation type="journal article" date="2013" name="Front. Microbiol.">
        <title>The genome of Nitrospina gracilis illuminates the metabolism and evolution of the major marine nitrite oxidizer.</title>
        <authorList>
            <person name="Luecker S."/>
            <person name="Nowka B."/>
            <person name="Rattei T."/>
            <person name="Spieck E."/>
            <person name="and Daims H."/>
        </authorList>
    </citation>
    <scope>NUCLEOTIDE SEQUENCE [LARGE SCALE GENOMIC DNA]</scope>
    <source>
        <strain evidence="1 2">3/211</strain>
    </source>
</reference>
<proteinExistence type="predicted"/>
<dbReference type="InParanoid" id="M1Z1L4"/>
<sequence length="102" mass="11493">MLSLSSLTRMWLISAFMLPMRFFIRSWVMGRGVEIFSISRAMAFASKNPTQIGRARLPSRSLRMMMGIFVKGSSVSPSTFISTIENSLVNQLVRRKLFGAVV</sequence>
<accession>M1Z1L4</accession>
<name>M1Z1L4_NITG3</name>
<gene>
    <name evidence="1" type="ORF">NITGR_90037</name>
</gene>
<comment type="caution">
    <text evidence="1">The sequence shown here is derived from an EMBL/GenBank/DDBJ whole genome shotgun (WGS) entry which is preliminary data.</text>
</comment>
<dbReference type="AlphaFoldDB" id="M1Z1L4"/>
<keyword evidence="2" id="KW-1185">Reference proteome</keyword>